<dbReference type="EMBL" id="JAUEPP010000005">
    <property type="protein sequence ID" value="KAK3342831.1"/>
    <property type="molecule type" value="Genomic_DNA"/>
</dbReference>
<dbReference type="AlphaFoldDB" id="A0AAE0JCU4"/>
<sequence length="371" mass="41411">MPSPSAASFNPSDPSNFSTPLSPPVTSPPSLSSPSSPTTLPSITHSLLQTTFSLKRDFRFLKLTASSSSFSSSSCSLEIALDESETHKLLQTSLTRLNSATKSFIRDANVLLDEEVNKSFEHAYLRRSSDLKEEEREEGEEEEEGHNVLDMTVEEKKTRKELRRLLGVVEELRGVWRRRAGRYLLGYRGSGGRHGGGKDREEEDRKGEGDGEGDEEYRSKTSNSTFDDNSVVDCNNTFTVVVMTGVALGIVGFPNIYEDGDQRHIPHASVDELAQHSGKNVKAYRPQDQFAAINEHVIEETQKKLEEKIKMDPTRAAELHGFKPSKGARIDKELAEEDAAELRKKEQKLKQGIAGATHFKNKKHHKLEAEE</sequence>
<evidence type="ECO:0000256" key="1">
    <source>
        <dbReference type="SAM" id="MobiDB-lite"/>
    </source>
</evidence>
<protein>
    <submittedName>
        <fullName evidence="2">Uncharacterized protein</fullName>
    </submittedName>
</protein>
<evidence type="ECO:0000313" key="2">
    <source>
        <dbReference type="EMBL" id="KAK3342831.1"/>
    </source>
</evidence>
<name>A0AAE0JCU4_9PEZI</name>
<feature type="compositionally biased region" description="Low complexity" evidence="1">
    <location>
        <begin position="28"/>
        <end position="42"/>
    </location>
</feature>
<dbReference type="RefSeq" id="XP_062680624.1">
    <property type="nucleotide sequence ID" value="XM_062828351.1"/>
</dbReference>
<feature type="region of interest" description="Disordered" evidence="1">
    <location>
        <begin position="187"/>
        <end position="227"/>
    </location>
</feature>
<proteinExistence type="predicted"/>
<evidence type="ECO:0000313" key="3">
    <source>
        <dbReference type="Proteomes" id="UP001278500"/>
    </source>
</evidence>
<reference evidence="2" key="1">
    <citation type="journal article" date="2023" name="Mol. Phylogenet. Evol.">
        <title>Genome-scale phylogeny and comparative genomics of the fungal order Sordariales.</title>
        <authorList>
            <person name="Hensen N."/>
            <person name="Bonometti L."/>
            <person name="Westerberg I."/>
            <person name="Brannstrom I.O."/>
            <person name="Guillou S."/>
            <person name="Cros-Aarteil S."/>
            <person name="Calhoun S."/>
            <person name="Haridas S."/>
            <person name="Kuo A."/>
            <person name="Mondo S."/>
            <person name="Pangilinan J."/>
            <person name="Riley R."/>
            <person name="LaButti K."/>
            <person name="Andreopoulos B."/>
            <person name="Lipzen A."/>
            <person name="Chen C."/>
            <person name="Yan M."/>
            <person name="Daum C."/>
            <person name="Ng V."/>
            <person name="Clum A."/>
            <person name="Steindorff A."/>
            <person name="Ohm R.A."/>
            <person name="Martin F."/>
            <person name="Silar P."/>
            <person name="Natvig D.O."/>
            <person name="Lalanne C."/>
            <person name="Gautier V."/>
            <person name="Ament-Velasquez S.L."/>
            <person name="Kruys A."/>
            <person name="Hutchinson M.I."/>
            <person name="Powell A.J."/>
            <person name="Barry K."/>
            <person name="Miller A.N."/>
            <person name="Grigoriev I.V."/>
            <person name="Debuchy R."/>
            <person name="Gladieux P."/>
            <person name="Hiltunen Thoren M."/>
            <person name="Johannesson H."/>
        </authorList>
    </citation>
    <scope>NUCLEOTIDE SEQUENCE</scope>
    <source>
        <strain evidence="2">CBS 560.94</strain>
    </source>
</reference>
<dbReference type="PANTHER" id="PTHR39475:SF1">
    <property type="entry name" value="CONIDIATION-SPECIFIC PROTEIN 6"/>
    <property type="match status" value="1"/>
</dbReference>
<feature type="compositionally biased region" description="Acidic residues" evidence="1">
    <location>
        <begin position="135"/>
        <end position="144"/>
    </location>
</feature>
<keyword evidence="3" id="KW-1185">Reference proteome</keyword>
<feature type="compositionally biased region" description="Basic residues" evidence="1">
    <location>
        <begin position="359"/>
        <end position="371"/>
    </location>
</feature>
<feature type="compositionally biased region" description="Basic and acidic residues" evidence="1">
    <location>
        <begin position="196"/>
        <end position="209"/>
    </location>
</feature>
<organism evidence="2 3">
    <name type="scientific">Neurospora tetraspora</name>
    <dbReference type="NCBI Taxonomy" id="94610"/>
    <lineage>
        <taxon>Eukaryota</taxon>
        <taxon>Fungi</taxon>
        <taxon>Dikarya</taxon>
        <taxon>Ascomycota</taxon>
        <taxon>Pezizomycotina</taxon>
        <taxon>Sordariomycetes</taxon>
        <taxon>Sordariomycetidae</taxon>
        <taxon>Sordariales</taxon>
        <taxon>Sordariaceae</taxon>
        <taxon>Neurospora</taxon>
    </lineage>
</organism>
<accession>A0AAE0JCU4</accession>
<reference evidence="2" key="2">
    <citation type="submission" date="2023-06" db="EMBL/GenBank/DDBJ databases">
        <authorList>
            <consortium name="Lawrence Berkeley National Laboratory"/>
            <person name="Haridas S."/>
            <person name="Hensen N."/>
            <person name="Bonometti L."/>
            <person name="Westerberg I."/>
            <person name="Brannstrom I.O."/>
            <person name="Guillou S."/>
            <person name="Cros-Aarteil S."/>
            <person name="Calhoun S."/>
            <person name="Kuo A."/>
            <person name="Mondo S."/>
            <person name="Pangilinan J."/>
            <person name="Riley R."/>
            <person name="Labutti K."/>
            <person name="Andreopoulos B."/>
            <person name="Lipzen A."/>
            <person name="Chen C."/>
            <person name="Yanf M."/>
            <person name="Daum C."/>
            <person name="Ng V."/>
            <person name="Clum A."/>
            <person name="Steindorff A."/>
            <person name="Ohm R."/>
            <person name="Martin F."/>
            <person name="Silar P."/>
            <person name="Natvig D."/>
            <person name="Lalanne C."/>
            <person name="Gautier V."/>
            <person name="Ament-Velasquez S.L."/>
            <person name="Kruys A."/>
            <person name="Hutchinson M.I."/>
            <person name="Powell A.J."/>
            <person name="Barry K."/>
            <person name="Miller A.N."/>
            <person name="Grigoriev I.V."/>
            <person name="Debuchy R."/>
            <person name="Gladieux P."/>
            <person name="Thoren M.H."/>
            <person name="Johannesson H."/>
        </authorList>
    </citation>
    <scope>NUCLEOTIDE SEQUENCE</scope>
    <source>
        <strain evidence="2">CBS 560.94</strain>
    </source>
</reference>
<feature type="region of interest" description="Disordered" evidence="1">
    <location>
        <begin position="338"/>
        <end position="371"/>
    </location>
</feature>
<dbReference type="GeneID" id="87865505"/>
<dbReference type="Proteomes" id="UP001278500">
    <property type="component" value="Unassembled WGS sequence"/>
</dbReference>
<comment type="caution">
    <text evidence="2">The sequence shown here is derived from an EMBL/GenBank/DDBJ whole genome shotgun (WGS) entry which is preliminary data.</text>
</comment>
<feature type="compositionally biased region" description="Polar residues" evidence="1">
    <location>
        <begin position="1"/>
        <end position="17"/>
    </location>
</feature>
<feature type="region of interest" description="Disordered" evidence="1">
    <location>
        <begin position="1"/>
        <end position="42"/>
    </location>
</feature>
<dbReference type="PANTHER" id="PTHR39475">
    <property type="entry name" value="CONIDIATION-SPECIFIC PROTEIN 6"/>
    <property type="match status" value="1"/>
</dbReference>
<feature type="region of interest" description="Disordered" evidence="1">
    <location>
        <begin position="127"/>
        <end position="147"/>
    </location>
</feature>
<gene>
    <name evidence="2" type="ORF">B0H65DRAFT_509846</name>
</gene>